<proteinExistence type="predicted"/>
<feature type="signal peptide" evidence="1">
    <location>
        <begin position="1"/>
        <end position="18"/>
    </location>
</feature>
<feature type="chain" id="PRO_5020705958" description="Asl1-like glycosyl hydrolase catalytic domain-containing protein" evidence="1">
    <location>
        <begin position="19"/>
        <end position="294"/>
    </location>
</feature>
<dbReference type="PANTHER" id="PTHR34154">
    <property type="entry name" value="ALKALI-SENSITIVE LINKAGE PROTEIN 1"/>
    <property type="match status" value="1"/>
</dbReference>
<feature type="domain" description="Asl1-like glycosyl hydrolase catalytic" evidence="2">
    <location>
        <begin position="39"/>
        <end position="287"/>
    </location>
</feature>
<dbReference type="InterPro" id="IPR017853">
    <property type="entry name" value="GH"/>
</dbReference>
<protein>
    <recommendedName>
        <fullName evidence="2">Asl1-like glycosyl hydrolase catalytic domain-containing protein</fullName>
    </recommendedName>
</protein>
<dbReference type="GO" id="GO:0071966">
    <property type="term" value="P:fungal-type cell wall polysaccharide metabolic process"/>
    <property type="evidence" value="ECO:0007669"/>
    <property type="project" value="TreeGrafter"/>
</dbReference>
<dbReference type="EMBL" id="SDIL01000075">
    <property type="protein sequence ID" value="RXK37176.1"/>
    <property type="molecule type" value="Genomic_DNA"/>
</dbReference>
<dbReference type="Gene3D" id="3.20.20.80">
    <property type="entry name" value="Glycosidases"/>
    <property type="match status" value="1"/>
</dbReference>
<sequence length="294" mass="31704">MLIVLLTTVILAGRRCNAAPHKRASSGKAGISWPVQETTAQPIDAFFPSGSSVAWWFDWNKNYGPSAALPNTPTGYQAPGEFIPTVYAPSYLTDGLYYQSGFQEIMGFNEPDLAQQGTSTPEVAASAWTQLVDTARGTNPSVKLISPAVAFNQTWLSSFFDNICPGWSPTNWGQLGCQYAPDYVAVHMYTTDFDGFTSGVGSYHSTFGLPVVVSEFAAYSFNSSSGLDAAGTSAFMASTTQWLDSQDWVIQYAWFGAMRNPAFLYGVSQENLLMDINGALTALGQQYVAGGQVS</sequence>
<evidence type="ECO:0000313" key="4">
    <source>
        <dbReference type="Proteomes" id="UP000289152"/>
    </source>
</evidence>
<gene>
    <name evidence="3" type="ORF">M231_05545</name>
</gene>
<comment type="caution">
    <text evidence="3">The sequence shown here is derived from an EMBL/GenBank/DDBJ whole genome shotgun (WGS) entry which is preliminary data.</text>
</comment>
<reference evidence="3 4" key="1">
    <citation type="submission" date="2016-06" db="EMBL/GenBank/DDBJ databases">
        <title>Evolution of pathogenesis and genome organization in the Tremellales.</title>
        <authorList>
            <person name="Cuomo C."/>
            <person name="Litvintseva A."/>
            <person name="Heitman J."/>
            <person name="Chen Y."/>
            <person name="Sun S."/>
            <person name="Springer D."/>
            <person name="Dromer F."/>
            <person name="Young S."/>
            <person name="Zeng Q."/>
            <person name="Chapman S."/>
            <person name="Gujja S."/>
            <person name="Saif S."/>
            <person name="Birren B."/>
        </authorList>
    </citation>
    <scope>NUCLEOTIDE SEQUENCE [LARGE SCALE GENOMIC DNA]</scope>
    <source>
        <strain evidence="3 4">ATCC 28783</strain>
    </source>
</reference>
<dbReference type="Proteomes" id="UP000289152">
    <property type="component" value="Unassembled WGS sequence"/>
</dbReference>
<dbReference type="PANTHER" id="PTHR34154:SF3">
    <property type="entry name" value="ALKALI-SENSITIVE LINKAGE PROTEIN 1"/>
    <property type="match status" value="1"/>
</dbReference>
<dbReference type="AlphaFoldDB" id="A0A4Q1BHX6"/>
<dbReference type="InParanoid" id="A0A4Q1BHX6"/>
<accession>A0A4Q1BHX6</accession>
<dbReference type="InterPro" id="IPR024655">
    <property type="entry name" value="Asl1_glyco_hydro_catalytic"/>
</dbReference>
<keyword evidence="4" id="KW-1185">Reference proteome</keyword>
<evidence type="ECO:0000313" key="3">
    <source>
        <dbReference type="EMBL" id="RXK37176.1"/>
    </source>
</evidence>
<dbReference type="VEuPathDB" id="FungiDB:TREMEDRAFT_32598"/>
<evidence type="ECO:0000259" key="2">
    <source>
        <dbReference type="Pfam" id="PF11790"/>
    </source>
</evidence>
<evidence type="ECO:0000256" key="1">
    <source>
        <dbReference type="SAM" id="SignalP"/>
    </source>
</evidence>
<dbReference type="InterPro" id="IPR053183">
    <property type="entry name" value="ASL1"/>
</dbReference>
<name>A0A4Q1BHX6_TREME</name>
<organism evidence="3 4">
    <name type="scientific">Tremella mesenterica</name>
    <name type="common">Jelly fungus</name>
    <dbReference type="NCBI Taxonomy" id="5217"/>
    <lineage>
        <taxon>Eukaryota</taxon>
        <taxon>Fungi</taxon>
        <taxon>Dikarya</taxon>
        <taxon>Basidiomycota</taxon>
        <taxon>Agaricomycotina</taxon>
        <taxon>Tremellomycetes</taxon>
        <taxon>Tremellales</taxon>
        <taxon>Tremellaceae</taxon>
        <taxon>Tremella</taxon>
    </lineage>
</organism>
<dbReference type="OrthoDB" id="5959761at2759"/>
<dbReference type="GO" id="GO:0009277">
    <property type="term" value="C:fungal-type cell wall"/>
    <property type="evidence" value="ECO:0007669"/>
    <property type="project" value="TreeGrafter"/>
</dbReference>
<dbReference type="SUPFAM" id="SSF51445">
    <property type="entry name" value="(Trans)glycosidases"/>
    <property type="match status" value="1"/>
</dbReference>
<dbReference type="Pfam" id="PF11790">
    <property type="entry name" value="Glyco_hydro_cc"/>
    <property type="match status" value="1"/>
</dbReference>
<keyword evidence="1" id="KW-0732">Signal</keyword>